<evidence type="ECO:0000259" key="1">
    <source>
        <dbReference type="Pfam" id="PF13474"/>
    </source>
</evidence>
<dbReference type="RefSeq" id="WP_067169500.1">
    <property type="nucleotide sequence ID" value="NZ_LFZK01000001.1"/>
</dbReference>
<protein>
    <recommendedName>
        <fullName evidence="1">SnoaL-like domain-containing protein</fullName>
    </recommendedName>
</protein>
<accession>A0A656Z8J3</accession>
<reference evidence="2 3" key="1">
    <citation type="journal article" date="2016" name="ISME J.">
        <title>Integrated multi-omics analyses reveal the biochemical mechanisms and phylogenetic relevance of anaerobic androgen biodegradation in the environment.</title>
        <authorList>
            <person name="Yang F.C."/>
            <person name="Chen Y.L."/>
            <person name="Tang S.L."/>
            <person name="Yu C.P."/>
            <person name="Wang P.H."/>
            <person name="Ismail W."/>
            <person name="Wang C.H."/>
            <person name="Ding J.Y."/>
            <person name="Yang C.Y."/>
            <person name="Yang C.Y."/>
            <person name="Chiang Y.R."/>
        </authorList>
    </citation>
    <scope>NUCLEOTIDE SEQUENCE [LARGE SCALE GENOMIC DNA]</scope>
    <source>
        <strain evidence="2 3">DSM 13999</strain>
    </source>
</reference>
<dbReference type="PANTHER" id="PTHR34957:SF1">
    <property type="entry name" value="NUCLEAR TRANSPORT FACTOR 2 (NTF2) FAMILY PROTEIN"/>
    <property type="match status" value="1"/>
</dbReference>
<organism evidence="2 3">
    <name type="scientific">Sterolibacterium denitrificans</name>
    <dbReference type="NCBI Taxonomy" id="157592"/>
    <lineage>
        <taxon>Bacteria</taxon>
        <taxon>Pseudomonadati</taxon>
        <taxon>Pseudomonadota</taxon>
        <taxon>Betaproteobacteria</taxon>
        <taxon>Nitrosomonadales</taxon>
        <taxon>Sterolibacteriaceae</taxon>
        <taxon>Sterolibacterium</taxon>
    </lineage>
</organism>
<keyword evidence="3" id="KW-1185">Reference proteome</keyword>
<dbReference type="Pfam" id="PF13474">
    <property type="entry name" value="SnoaL_3"/>
    <property type="match status" value="1"/>
</dbReference>
<dbReference type="SUPFAM" id="SSF54427">
    <property type="entry name" value="NTF2-like"/>
    <property type="match status" value="1"/>
</dbReference>
<dbReference type="PANTHER" id="PTHR34957">
    <property type="entry name" value="NUCLEAR TRANSPORT FACTOR 2 (NTF2) FAMILY PROTEIN"/>
    <property type="match status" value="1"/>
</dbReference>
<name>A0A656Z8J3_9PROT</name>
<sequence length="143" mass="15812">MPLKKPIYATPRDAEQALYDAMNRADLDAFMNVWAEDEEVLCILPNGPRIAGYASIRETWRRILEEGQRFTISIANVHALPGMLVTIHNVHETIALSGDKNAPAVLVLATNVFIRSPVGWRLLVHHASPTLAVPDGDIAKTLH</sequence>
<dbReference type="EMBL" id="LFZK01000001">
    <property type="protein sequence ID" value="KYC29158.1"/>
    <property type="molecule type" value="Genomic_DNA"/>
</dbReference>
<dbReference type="Gene3D" id="3.10.450.50">
    <property type="match status" value="1"/>
</dbReference>
<evidence type="ECO:0000313" key="3">
    <source>
        <dbReference type="Proteomes" id="UP000243416"/>
    </source>
</evidence>
<proteinExistence type="predicted"/>
<dbReference type="Proteomes" id="UP000243416">
    <property type="component" value="Unassembled WGS sequence"/>
</dbReference>
<gene>
    <name evidence="2" type="ORF">ACY05_00860</name>
</gene>
<dbReference type="AlphaFoldDB" id="A0A656Z8J3"/>
<dbReference type="OrthoDB" id="5767026at2"/>
<dbReference type="InterPro" id="IPR037401">
    <property type="entry name" value="SnoaL-like"/>
</dbReference>
<comment type="caution">
    <text evidence="2">The sequence shown here is derived from an EMBL/GenBank/DDBJ whole genome shotgun (WGS) entry which is preliminary data.</text>
</comment>
<feature type="domain" description="SnoaL-like" evidence="1">
    <location>
        <begin position="16"/>
        <end position="130"/>
    </location>
</feature>
<evidence type="ECO:0000313" key="2">
    <source>
        <dbReference type="EMBL" id="KYC29158.1"/>
    </source>
</evidence>
<dbReference type="InterPro" id="IPR032710">
    <property type="entry name" value="NTF2-like_dom_sf"/>
</dbReference>